<proteinExistence type="predicted"/>
<dbReference type="Gene3D" id="3.30.710.10">
    <property type="entry name" value="Potassium Channel Kv1.1, Chain A"/>
    <property type="match status" value="1"/>
</dbReference>
<dbReference type="InterPro" id="IPR011333">
    <property type="entry name" value="SKP1/BTB/POZ_sf"/>
</dbReference>
<accession>A0AAD6GFD1</accession>
<evidence type="ECO:0008006" key="3">
    <source>
        <dbReference type="Google" id="ProtNLM"/>
    </source>
</evidence>
<name>A0AAD6GFD1_9EURO</name>
<dbReference type="AlphaFoldDB" id="A0AAD6GFD1"/>
<dbReference type="EMBL" id="JAQIZZ010000004">
    <property type="protein sequence ID" value="KAJ5544098.1"/>
    <property type="molecule type" value="Genomic_DNA"/>
</dbReference>
<sequence>MTETTDSVHLPVVNIAETGDIILVVGPEQLKLRVESLILKAASKSLCTMFRLNWQEDRESLVLGPPVDILLPEENPTALTCICAILHYRIEMVPQIMSPYDVLKVAITADKYGLVGALTFANQSWLSPLNKAASDLIVLAAAASLFQNTQAFKEITKALVLSHRGSYLTLWSEDAISVLGERIYCLLEEQRGFARLKLEEILLGGTKASSCVHRCGWTSKYAYAYIQLLETQSLWPMDIQSVAESIERANRMPDPIPEERSTECKFGYKHFVPDYRSSYRYKLDNLDSCIGICLNCFLSKQPSAVSCQMTHEH</sequence>
<evidence type="ECO:0000313" key="1">
    <source>
        <dbReference type="EMBL" id="KAJ5544098.1"/>
    </source>
</evidence>
<evidence type="ECO:0000313" key="2">
    <source>
        <dbReference type="Proteomes" id="UP001220324"/>
    </source>
</evidence>
<keyword evidence="2" id="KW-1185">Reference proteome</keyword>
<reference evidence="1 2" key="1">
    <citation type="journal article" date="2023" name="IMA Fungus">
        <title>Comparative genomic study of the Penicillium genus elucidates a diverse pangenome and 15 lateral gene transfer events.</title>
        <authorList>
            <person name="Petersen C."/>
            <person name="Sorensen T."/>
            <person name="Nielsen M.R."/>
            <person name="Sondergaard T.E."/>
            <person name="Sorensen J.L."/>
            <person name="Fitzpatrick D.A."/>
            <person name="Frisvad J.C."/>
            <person name="Nielsen K.L."/>
        </authorList>
    </citation>
    <scope>NUCLEOTIDE SEQUENCE [LARGE SCALE GENOMIC DNA]</scope>
    <source>
        <strain evidence="1 2">IBT 35679</strain>
    </source>
</reference>
<dbReference type="Proteomes" id="UP001220324">
    <property type="component" value="Unassembled WGS sequence"/>
</dbReference>
<comment type="caution">
    <text evidence="1">The sequence shown here is derived from an EMBL/GenBank/DDBJ whole genome shotgun (WGS) entry which is preliminary data.</text>
</comment>
<organism evidence="1 2">
    <name type="scientific">Penicillium frequentans</name>
    <dbReference type="NCBI Taxonomy" id="3151616"/>
    <lineage>
        <taxon>Eukaryota</taxon>
        <taxon>Fungi</taxon>
        <taxon>Dikarya</taxon>
        <taxon>Ascomycota</taxon>
        <taxon>Pezizomycotina</taxon>
        <taxon>Eurotiomycetes</taxon>
        <taxon>Eurotiomycetidae</taxon>
        <taxon>Eurotiales</taxon>
        <taxon>Aspergillaceae</taxon>
        <taxon>Penicillium</taxon>
    </lineage>
</organism>
<protein>
    <recommendedName>
        <fullName evidence="3">BTB domain-containing protein</fullName>
    </recommendedName>
</protein>
<gene>
    <name evidence="1" type="ORF">N7494_005377</name>
</gene>